<proteinExistence type="predicted"/>
<reference evidence="1 2" key="1">
    <citation type="journal article" date="2017" name="Antonie Van Leeuwenhoek">
        <title>Phylogenomic resolution of the bacterial genus Pantoea and its relationship with Erwinia and Tatumella.</title>
        <authorList>
            <person name="Palmer M."/>
            <person name="Steenkamp E.T."/>
            <person name="Coetzee M.P."/>
            <person name="Chan W.Y."/>
            <person name="van Zyl E."/>
            <person name="De Maayer P."/>
            <person name="Coutinho T.A."/>
            <person name="Blom J."/>
            <person name="Smits T.H."/>
            <person name="Duffy B."/>
            <person name="Venter S.N."/>
        </authorList>
    </citation>
    <scope>NUCLEOTIDE SEQUENCE [LARGE SCALE GENOMIC DNA]</scope>
    <source>
        <strain evidence="1 2">LMG 26275</strain>
    </source>
</reference>
<evidence type="ECO:0000313" key="1">
    <source>
        <dbReference type="EMBL" id="ORM69634.1"/>
    </source>
</evidence>
<organism evidence="1 2">
    <name type="scientific">Pantoea rwandensis</name>
    <dbReference type="NCBI Taxonomy" id="1076550"/>
    <lineage>
        <taxon>Bacteria</taxon>
        <taxon>Pseudomonadati</taxon>
        <taxon>Pseudomonadota</taxon>
        <taxon>Gammaproteobacteria</taxon>
        <taxon>Enterobacterales</taxon>
        <taxon>Erwiniaceae</taxon>
        <taxon>Pantoea</taxon>
    </lineage>
</organism>
<dbReference type="EMBL" id="MLFR01000008">
    <property type="protein sequence ID" value="ORM69634.1"/>
    <property type="molecule type" value="Genomic_DNA"/>
</dbReference>
<accession>A0A1X1CZ51</accession>
<name>A0A1X1CZ51_9GAMM</name>
<comment type="caution">
    <text evidence="1">The sequence shown here is derived from an EMBL/GenBank/DDBJ whole genome shotgun (WGS) entry which is preliminary data.</text>
</comment>
<dbReference type="Proteomes" id="UP000193558">
    <property type="component" value="Unassembled WGS sequence"/>
</dbReference>
<protein>
    <submittedName>
        <fullName evidence="1">Uncharacterized protein</fullName>
    </submittedName>
</protein>
<gene>
    <name evidence="1" type="ORF">HA51_10560</name>
</gene>
<dbReference type="AlphaFoldDB" id="A0A1X1CZ51"/>
<sequence>MLIHVIPLLELCLTPGMLADVSGSAPERDDLRGIILAGLWLQTWRKLSKVVNRSQESAKQSLI</sequence>
<evidence type="ECO:0000313" key="2">
    <source>
        <dbReference type="Proteomes" id="UP000193558"/>
    </source>
</evidence>